<gene>
    <name evidence="1" type="ORF">TSUD_267820</name>
</gene>
<dbReference type="Proteomes" id="UP000242715">
    <property type="component" value="Unassembled WGS sequence"/>
</dbReference>
<reference evidence="2" key="1">
    <citation type="journal article" date="2017" name="Front. Plant Sci.">
        <title>Climate Clever Clovers: New Paradigm to Reduce the Environmental Footprint of Ruminants by Breeding Low Methanogenic Forages Utilizing Haplotype Variation.</title>
        <authorList>
            <person name="Kaur P."/>
            <person name="Appels R."/>
            <person name="Bayer P.E."/>
            <person name="Keeble-Gagnere G."/>
            <person name="Wang J."/>
            <person name="Hirakawa H."/>
            <person name="Shirasawa K."/>
            <person name="Vercoe P."/>
            <person name="Stefanova K."/>
            <person name="Durmic Z."/>
            <person name="Nichols P."/>
            <person name="Revell C."/>
            <person name="Isobe S.N."/>
            <person name="Edwards D."/>
            <person name="Erskine W."/>
        </authorList>
    </citation>
    <scope>NUCLEOTIDE SEQUENCE [LARGE SCALE GENOMIC DNA]</scope>
    <source>
        <strain evidence="2">cv. Daliak</strain>
    </source>
</reference>
<evidence type="ECO:0000313" key="1">
    <source>
        <dbReference type="EMBL" id="GAU44287.1"/>
    </source>
</evidence>
<keyword evidence="2" id="KW-1185">Reference proteome</keyword>
<protein>
    <submittedName>
        <fullName evidence="1">Uncharacterized protein</fullName>
    </submittedName>
</protein>
<organism evidence="1 2">
    <name type="scientific">Trifolium subterraneum</name>
    <name type="common">Subterranean clover</name>
    <dbReference type="NCBI Taxonomy" id="3900"/>
    <lineage>
        <taxon>Eukaryota</taxon>
        <taxon>Viridiplantae</taxon>
        <taxon>Streptophyta</taxon>
        <taxon>Embryophyta</taxon>
        <taxon>Tracheophyta</taxon>
        <taxon>Spermatophyta</taxon>
        <taxon>Magnoliopsida</taxon>
        <taxon>eudicotyledons</taxon>
        <taxon>Gunneridae</taxon>
        <taxon>Pentapetalae</taxon>
        <taxon>rosids</taxon>
        <taxon>fabids</taxon>
        <taxon>Fabales</taxon>
        <taxon>Fabaceae</taxon>
        <taxon>Papilionoideae</taxon>
        <taxon>50 kb inversion clade</taxon>
        <taxon>NPAAA clade</taxon>
        <taxon>Hologalegina</taxon>
        <taxon>IRL clade</taxon>
        <taxon>Trifolieae</taxon>
        <taxon>Trifolium</taxon>
    </lineage>
</organism>
<dbReference type="AlphaFoldDB" id="A0A2Z6PI90"/>
<dbReference type="EMBL" id="DF974032">
    <property type="protein sequence ID" value="GAU44287.1"/>
    <property type="molecule type" value="Genomic_DNA"/>
</dbReference>
<accession>A0A2Z6PI90</accession>
<name>A0A2Z6PI90_TRISU</name>
<evidence type="ECO:0000313" key="2">
    <source>
        <dbReference type="Proteomes" id="UP000242715"/>
    </source>
</evidence>
<proteinExistence type="predicted"/>
<sequence>MVGLGEGESEGTVGIEAGAVVEERKRTNATKTTKASIVADRELVYVTAKFAWRLLDRHKLMTPY</sequence>